<feature type="signal peptide" evidence="2">
    <location>
        <begin position="1"/>
        <end position="23"/>
    </location>
</feature>
<feature type="region of interest" description="Disordered" evidence="1">
    <location>
        <begin position="134"/>
        <end position="249"/>
    </location>
</feature>
<feature type="compositionally biased region" description="Low complexity" evidence="1">
    <location>
        <begin position="224"/>
        <end position="237"/>
    </location>
</feature>
<dbReference type="OMA" id="HYADEGD"/>
<dbReference type="OrthoDB" id="8193799at2759"/>
<accession>A0A154PBN7</accession>
<name>A0A154PBN7_DUFNO</name>
<feature type="region of interest" description="Disordered" evidence="1">
    <location>
        <begin position="52"/>
        <end position="88"/>
    </location>
</feature>
<evidence type="ECO:0000313" key="3">
    <source>
        <dbReference type="EMBL" id="KZC09272.1"/>
    </source>
</evidence>
<evidence type="ECO:0000313" key="4">
    <source>
        <dbReference type="Proteomes" id="UP000076502"/>
    </source>
</evidence>
<dbReference type="AlphaFoldDB" id="A0A154PBN7"/>
<sequence>MWRVGPIVLALFVCCVFTEHVTGESRPSWKDVDFLRRIVRETEPLAIATEIEDLLGEGNAPENNRSPKQRMKNGSGKSDEGGYYKTYGSDAEGEKGYLEATYSKGNHGYKTLDTFHKRDGDKYAFEKHVAYGKANADKKSSHHHHDDDASSGSGKGDDHEGAGTVVDSHYTTDEGDLRGHSGEHVDASDHGGHSEGDGARYTDHGPESSSYGHGGGYTAGDGENGSYESHSSYSRSYGDGDGHRGGHYY</sequence>
<keyword evidence="2" id="KW-0732">Signal</keyword>
<organism evidence="3 4">
    <name type="scientific">Dufourea novaeangliae</name>
    <name type="common">Sweat bee</name>
    <dbReference type="NCBI Taxonomy" id="178035"/>
    <lineage>
        <taxon>Eukaryota</taxon>
        <taxon>Metazoa</taxon>
        <taxon>Ecdysozoa</taxon>
        <taxon>Arthropoda</taxon>
        <taxon>Hexapoda</taxon>
        <taxon>Insecta</taxon>
        <taxon>Pterygota</taxon>
        <taxon>Neoptera</taxon>
        <taxon>Endopterygota</taxon>
        <taxon>Hymenoptera</taxon>
        <taxon>Apocrita</taxon>
        <taxon>Aculeata</taxon>
        <taxon>Apoidea</taxon>
        <taxon>Anthophila</taxon>
        <taxon>Halictidae</taxon>
        <taxon>Rophitinae</taxon>
        <taxon>Dufourea</taxon>
    </lineage>
</organism>
<feature type="chain" id="PRO_5007599475" evidence="2">
    <location>
        <begin position="24"/>
        <end position="249"/>
    </location>
</feature>
<dbReference type="Proteomes" id="UP000076502">
    <property type="component" value="Unassembled WGS sequence"/>
</dbReference>
<feature type="compositionally biased region" description="Basic and acidic residues" evidence="1">
    <location>
        <begin position="238"/>
        <end position="249"/>
    </location>
</feature>
<feature type="compositionally biased region" description="Gly residues" evidence="1">
    <location>
        <begin position="212"/>
        <end position="223"/>
    </location>
</feature>
<dbReference type="EMBL" id="KQ434869">
    <property type="protein sequence ID" value="KZC09272.1"/>
    <property type="molecule type" value="Genomic_DNA"/>
</dbReference>
<proteinExistence type="predicted"/>
<evidence type="ECO:0000256" key="1">
    <source>
        <dbReference type="SAM" id="MobiDB-lite"/>
    </source>
</evidence>
<feature type="compositionally biased region" description="Basic and acidic residues" evidence="1">
    <location>
        <begin position="170"/>
        <end position="206"/>
    </location>
</feature>
<keyword evidence="4" id="KW-1185">Reference proteome</keyword>
<dbReference type="STRING" id="178035.A0A154PBN7"/>
<feature type="compositionally biased region" description="Basic and acidic residues" evidence="1">
    <location>
        <begin position="134"/>
        <end position="148"/>
    </location>
</feature>
<protein>
    <submittedName>
        <fullName evidence="3">Uncharacterized protein</fullName>
    </submittedName>
</protein>
<gene>
    <name evidence="3" type="ORF">WN55_11012</name>
</gene>
<evidence type="ECO:0000256" key="2">
    <source>
        <dbReference type="SAM" id="SignalP"/>
    </source>
</evidence>
<reference evidence="3 4" key="1">
    <citation type="submission" date="2015-07" db="EMBL/GenBank/DDBJ databases">
        <title>The genome of Dufourea novaeangliae.</title>
        <authorList>
            <person name="Pan H."/>
            <person name="Kapheim K."/>
        </authorList>
    </citation>
    <scope>NUCLEOTIDE SEQUENCE [LARGE SCALE GENOMIC DNA]</scope>
    <source>
        <strain evidence="3">0120121106</strain>
        <tissue evidence="3">Whole body</tissue>
    </source>
</reference>